<name>A0A0D0BUV3_9AGAR</name>
<protein>
    <submittedName>
        <fullName evidence="2">Uncharacterized protein</fullName>
    </submittedName>
</protein>
<evidence type="ECO:0000313" key="3">
    <source>
        <dbReference type="Proteomes" id="UP000053593"/>
    </source>
</evidence>
<reference evidence="2 3" key="1">
    <citation type="submission" date="2014-04" db="EMBL/GenBank/DDBJ databases">
        <title>Evolutionary Origins and Diversification of the Mycorrhizal Mutualists.</title>
        <authorList>
            <consortium name="DOE Joint Genome Institute"/>
            <consortium name="Mycorrhizal Genomics Consortium"/>
            <person name="Kohler A."/>
            <person name="Kuo A."/>
            <person name="Nagy L.G."/>
            <person name="Floudas D."/>
            <person name="Copeland A."/>
            <person name="Barry K.W."/>
            <person name="Cichocki N."/>
            <person name="Veneault-Fourrey C."/>
            <person name="LaButti K."/>
            <person name="Lindquist E.A."/>
            <person name="Lipzen A."/>
            <person name="Lundell T."/>
            <person name="Morin E."/>
            <person name="Murat C."/>
            <person name="Riley R."/>
            <person name="Ohm R."/>
            <person name="Sun H."/>
            <person name="Tunlid A."/>
            <person name="Henrissat B."/>
            <person name="Grigoriev I.V."/>
            <person name="Hibbett D.S."/>
            <person name="Martin F."/>
        </authorList>
    </citation>
    <scope>NUCLEOTIDE SEQUENCE [LARGE SCALE GENOMIC DNA]</scope>
    <source>
        <strain evidence="2 3">FD-317 M1</strain>
    </source>
</reference>
<dbReference type="AlphaFoldDB" id="A0A0D0BUV3"/>
<keyword evidence="1" id="KW-1133">Transmembrane helix</keyword>
<dbReference type="HOGENOM" id="CLU_177163_0_0_1"/>
<dbReference type="EMBL" id="KN834830">
    <property type="protein sequence ID" value="KIK53359.1"/>
    <property type="molecule type" value="Genomic_DNA"/>
</dbReference>
<sequence>MLRTRRPMPLRRAFFALSLPPRLLSSLDQVSPLNSIDLSFRNNRWTNILLSLFLVPLVVLARFWTLYTKYKSSSIYELAHRTFSRTTVTVLRSFLVNVRTLSKQA</sequence>
<gene>
    <name evidence="2" type="ORF">GYMLUDRAFT_938247</name>
</gene>
<dbReference type="Proteomes" id="UP000053593">
    <property type="component" value="Unassembled WGS sequence"/>
</dbReference>
<keyword evidence="1" id="KW-0812">Transmembrane</keyword>
<evidence type="ECO:0000313" key="2">
    <source>
        <dbReference type="EMBL" id="KIK53359.1"/>
    </source>
</evidence>
<organism evidence="2 3">
    <name type="scientific">Collybiopsis luxurians FD-317 M1</name>
    <dbReference type="NCBI Taxonomy" id="944289"/>
    <lineage>
        <taxon>Eukaryota</taxon>
        <taxon>Fungi</taxon>
        <taxon>Dikarya</taxon>
        <taxon>Basidiomycota</taxon>
        <taxon>Agaricomycotina</taxon>
        <taxon>Agaricomycetes</taxon>
        <taxon>Agaricomycetidae</taxon>
        <taxon>Agaricales</taxon>
        <taxon>Marasmiineae</taxon>
        <taxon>Omphalotaceae</taxon>
        <taxon>Collybiopsis</taxon>
        <taxon>Collybiopsis luxurians</taxon>
    </lineage>
</organism>
<accession>A0A0D0BUV3</accession>
<keyword evidence="1" id="KW-0472">Membrane</keyword>
<feature type="transmembrane region" description="Helical" evidence="1">
    <location>
        <begin position="45"/>
        <end position="64"/>
    </location>
</feature>
<evidence type="ECO:0000256" key="1">
    <source>
        <dbReference type="SAM" id="Phobius"/>
    </source>
</evidence>
<keyword evidence="3" id="KW-1185">Reference proteome</keyword>
<proteinExistence type="predicted"/>